<evidence type="ECO:0000259" key="8">
    <source>
        <dbReference type="SMART" id="SM00911"/>
    </source>
</evidence>
<evidence type="ECO:0000256" key="7">
    <source>
        <dbReference type="ARBA" id="ARBA00022840"/>
    </source>
</evidence>
<dbReference type="InterPro" id="IPR036890">
    <property type="entry name" value="HATPase_C_sf"/>
</dbReference>
<evidence type="ECO:0000256" key="6">
    <source>
        <dbReference type="ARBA" id="ARBA00022777"/>
    </source>
</evidence>
<dbReference type="Proteomes" id="UP000605848">
    <property type="component" value="Unassembled WGS sequence"/>
</dbReference>
<dbReference type="SMART" id="SM00911">
    <property type="entry name" value="HWE_HK"/>
    <property type="match status" value="1"/>
</dbReference>
<organism evidence="9 10">
    <name type="scientific">Microvirga aerilata</name>
    <dbReference type="NCBI Taxonomy" id="670292"/>
    <lineage>
        <taxon>Bacteria</taxon>
        <taxon>Pseudomonadati</taxon>
        <taxon>Pseudomonadota</taxon>
        <taxon>Alphaproteobacteria</taxon>
        <taxon>Hyphomicrobiales</taxon>
        <taxon>Methylobacteriaceae</taxon>
        <taxon>Microvirga</taxon>
    </lineage>
</organism>
<keyword evidence="4" id="KW-0808">Transferase</keyword>
<evidence type="ECO:0000256" key="5">
    <source>
        <dbReference type="ARBA" id="ARBA00022741"/>
    </source>
</evidence>
<dbReference type="GO" id="GO:0004673">
    <property type="term" value="F:protein histidine kinase activity"/>
    <property type="evidence" value="ECO:0007669"/>
    <property type="project" value="UniProtKB-EC"/>
</dbReference>
<keyword evidence="3" id="KW-0597">Phosphoprotein</keyword>
<comment type="catalytic activity">
    <reaction evidence="1">
        <text>ATP + protein L-histidine = ADP + protein N-phospho-L-histidine.</text>
        <dbReference type="EC" id="2.7.13.3"/>
    </reaction>
</comment>
<dbReference type="PANTHER" id="PTHR41523">
    <property type="entry name" value="TWO-COMPONENT SYSTEM SENSOR PROTEIN"/>
    <property type="match status" value="1"/>
</dbReference>
<keyword evidence="7" id="KW-0067">ATP-binding</keyword>
<name>A0A936ZDN1_9HYPH</name>
<feature type="domain" description="Signal transduction histidine kinase HWE region" evidence="8">
    <location>
        <begin position="43"/>
        <end position="125"/>
    </location>
</feature>
<protein>
    <recommendedName>
        <fullName evidence="2">histidine kinase</fullName>
        <ecNumber evidence="2">2.7.13.3</ecNumber>
    </recommendedName>
</protein>
<dbReference type="EMBL" id="JAEQMY010000182">
    <property type="protein sequence ID" value="MBL0408307.1"/>
    <property type="molecule type" value="Genomic_DNA"/>
</dbReference>
<evidence type="ECO:0000313" key="10">
    <source>
        <dbReference type="Proteomes" id="UP000605848"/>
    </source>
</evidence>
<dbReference type="Pfam" id="PF07536">
    <property type="entry name" value="HWE_HK"/>
    <property type="match status" value="1"/>
</dbReference>
<dbReference type="InterPro" id="IPR011102">
    <property type="entry name" value="Sig_transdc_His_kinase_HWE"/>
</dbReference>
<dbReference type="EC" id="2.7.13.3" evidence="2"/>
<reference evidence="9" key="1">
    <citation type="submission" date="2021-01" db="EMBL/GenBank/DDBJ databases">
        <title>Microvirga sp.</title>
        <authorList>
            <person name="Kim M.K."/>
        </authorList>
    </citation>
    <scope>NUCLEOTIDE SEQUENCE</scope>
    <source>
        <strain evidence="9">5420S-16</strain>
    </source>
</reference>
<evidence type="ECO:0000256" key="1">
    <source>
        <dbReference type="ARBA" id="ARBA00000085"/>
    </source>
</evidence>
<evidence type="ECO:0000313" key="9">
    <source>
        <dbReference type="EMBL" id="MBL0408307.1"/>
    </source>
</evidence>
<dbReference type="Gene3D" id="3.30.565.10">
    <property type="entry name" value="Histidine kinase-like ATPase, C-terminal domain"/>
    <property type="match status" value="1"/>
</dbReference>
<dbReference type="Gene3D" id="3.30.450.20">
    <property type="entry name" value="PAS domain"/>
    <property type="match status" value="1"/>
</dbReference>
<evidence type="ECO:0000256" key="3">
    <source>
        <dbReference type="ARBA" id="ARBA00022553"/>
    </source>
</evidence>
<dbReference type="SUPFAM" id="SSF55874">
    <property type="entry name" value="ATPase domain of HSP90 chaperone/DNA topoisomerase II/histidine kinase"/>
    <property type="match status" value="1"/>
</dbReference>
<gene>
    <name evidence="9" type="ORF">JKG68_30985</name>
</gene>
<sequence length="233" mass="25757">MCRGSSGEPQLAPDGHVTKIFGLVGDITERKRWEEHQQLLINELNHRVKNTLATVQSIASQTLRNASTTQEVMQALEGRLMALSRTHGVLTRENWEAADLGVIVEQAVEPYSATSENRLHIRGPKVRLPPRMALALAMALQELVTNAVKYGALSNAAGEIRITWAVKDNEDQTRLLLRWEESGGPPIQTPTRRGFGTRLIERSLAQDLDGNVTIKLSPMGLVCTVDAPLQRNL</sequence>
<dbReference type="AlphaFoldDB" id="A0A936ZDN1"/>
<evidence type="ECO:0000256" key="4">
    <source>
        <dbReference type="ARBA" id="ARBA00022679"/>
    </source>
</evidence>
<evidence type="ECO:0000256" key="2">
    <source>
        <dbReference type="ARBA" id="ARBA00012438"/>
    </source>
</evidence>
<keyword evidence="5" id="KW-0547">Nucleotide-binding</keyword>
<accession>A0A936ZDN1</accession>
<keyword evidence="6 9" id="KW-0418">Kinase</keyword>
<keyword evidence="10" id="KW-1185">Reference proteome</keyword>
<comment type="caution">
    <text evidence="9">The sequence shown here is derived from an EMBL/GenBank/DDBJ whole genome shotgun (WGS) entry which is preliminary data.</text>
</comment>
<dbReference type="GO" id="GO:0005524">
    <property type="term" value="F:ATP binding"/>
    <property type="evidence" value="ECO:0007669"/>
    <property type="project" value="UniProtKB-KW"/>
</dbReference>
<proteinExistence type="predicted"/>
<dbReference type="PANTHER" id="PTHR41523:SF7">
    <property type="entry name" value="HISTIDINE KINASE"/>
    <property type="match status" value="1"/>
</dbReference>